<dbReference type="KEGG" id="tpty:NCTC11468_02698"/>
<dbReference type="PANTHER" id="PTHR44936:SF10">
    <property type="entry name" value="SENSOR PROTEIN RSTB"/>
    <property type="match status" value="1"/>
</dbReference>
<evidence type="ECO:0000259" key="8">
    <source>
        <dbReference type="PROSITE" id="PS50109"/>
    </source>
</evidence>
<reference evidence="9 10" key="1">
    <citation type="submission" date="2018-06" db="EMBL/GenBank/DDBJ databases">
        <authorList>
            <consortium name="Pathogen Informatics"/>
            <person name="Doyle S."/>
        </authorList>
    </citation>
    <scope>NUCLEOTIDE SEQUENCE [LARGE SCALE GENOMIC DNA]</scope>
    <source>
        <strain evidence="9 10">NCTC11468</strain>
    </source>
</reference>
<organism evidence="9 10">
    <name type="scientific">Tatumella ptyseos</name>
    <dbReference type="NCBI Taxonomy" id="82987"/>
    <lineage>
        <taxon>Bacteria</taxon>
        <taxon>Pseudomonadati</taxon>
        <taxon>Pseudomonadota</taxon>
        <taxon>Gammaproteobacteria</taxon>
        <taxon>Enterobacterales</taxon>
        <taxon>Erwiniaceae</taxon>
        <taxon>Tatumella</taxon>
    </lineage>
</organism>
<evidence type="ECO:0000256" key="1">
    <source>
        <dbReference type="ARBA" id="ARBA00000085"/>
    </source>
</evidence>
<accession>A0A2X5NQQ4</accession>
<evidence type="ECO:0000256" key="5">
    <source>
        <dbReference type="ARBA" id="ARBA00022741"/>
    </source>
</evidence>
<evidence type="ECO:0000313" key="9">
    <source>
        <dbReference type="EMBL" id="SQK75841.1"/>
    </source>
</evidence>
<feature type="domain" description="Histidine kinase" evidence="8">
    <location>
        <begin position="1"/>
        <end position="75"/>
    </location>
</feature>
<dbReference type="Gene3D" id="3.30.565.10">
    <property type="entry name" value="Histidine kinase-like ATPase, C-terminal domain"/>
    <property type="match status" value="1"/>
</dbReference>
<keyword evidence="6" id="KW-0418">Kinase</keyword>
<dbReference type="PRINTS" id="PR00344">
    <property type="entry name" value="BCTRLSENSOR"/>
</dbReference>
<name>A0A2X5NQQ4_9GAMM</name>
<dbReference type="PANTHER" id="PTHR44936">
    <property type="entry name" value="SENSOR PROTEIN CREC"/>
    <property type="match status" value="1"/>
</dbReference>
<keyword evidence="7" id="KW-0067">ATP-binding</keyword>
<evidence type="ECO:0000256" key="2">
    <source>
        <dbReference type="ARBA" id="ARBA00012438"/>
    </source>
</evidence>
<evidence type="ECO:0000256" key="3">
    <source>
        <dbReference type="ARBA" id="ARBA00022553"/>
    </source>
</evidence>
<dbReference type="AlphaFoldDB" id="A0A2X5NQQ4"/>
<dbReference type="EC" id="2.7.13.3" evidence="2"/>
<gene>
    <name evidence="9" type="primary">cpxA_1</name>
    <name evidence="9" type="ORF">NCTC11468_02698</name>
</gene>
<dbReference type="GO" id="GO:0005886">
    <property type="term" value="C:plasma membrane"/>
    <property type="evidence" value="ECO:0007669"/>
    <property type="project" value="TreeGrafter"/>
</dbReference>
<evidence type="ECO:0000313" key="10">
    <source>
        <dbReference type="Proteomes" id="UP000248758"/>
    </source>
</evidence>
<dbReference type="GO" id="GO:0000155">
    <property type="term" value="F:phosphorelay sensor kinase activity"/>
    <property type="evidence" value="ECO:0007669"/>
    <property type="project" value="TreeGrafter"/>
</dbReference>
<dbReference type="InterPro" id="IPR003594">
    <property type="entry name" value="HATPase_dom"/>
</dbReference>
<keyword evidence="5" id="KW-0547">Nucleotide-binding</keyword>
<keyword evidence="4 9" id="KW-0808">Transferase</keyword>
<evidence type="ECO:0000256" key="6">
    <source>
        <dbReference type="ARBA" id="ARBA00022777"/>
    </source>
</evidence>
<dbReference type="InterPro" id="IPR005467">
    <property type="entry name" value="His_kinase_dom"/>
</dbReference>
<protein>
    <recommendedName>
        <fullName evidence="2">histidine kinase</fullName>
        <ecNumber evidence="2">2.7.13.3</ecNumber>
    </recommendedName>
</protein>
<dbReference type="PROSITE" id="PS50109">
    <property type="entry name" value="HIS_KIN"/>
    <property type="match status" value="1"/>
</dbReference>
<dbReference type="InterPro" id="IPR004358">
    <property type="entry name" value="Sig_transdc_His_kin-like_C"/>
</dbReference>
<dbReference type="Proteomes" id="UP000248758">
    <property type="component" value="Chromosome 1"/>
</dbReference>
<dbReference type="Pfam" id="PF02518">
    <property type="entry name" value="HATPase_c"/>
    <property type="match status" value="1"/>
</dbReference>
<dbReference type="InterPro" id="IPR050980">
    <property type="entry name" value="2C_sensor_his_kinase"/>
</dbReference>
<dbReference type="GO" id="GO:0005524">
    <property type="term" value="F:ATP binding"/>
    <property type="evidence" value="ECO:0007669"/>
    <property type="project" value="UniProtKB-KW"/>
</dbReference>
<keyword evidence="3" id="KW-0597">Phosphoprotein</keyword>
<evidence type="ECO:0000256" key="7">
    <source>
        <dbReference type="ARBA" id="ARBA00022840"/>
    </source>
</evidence>
<evidence type="ECO:0000256" key="4">
    <source>
        <dbReference type="ARBA" id="ARBA00022679"/>
    </source>
</evidence>
<comment type="catalytic activity">
    <reaction evidence="1">
        <text>ATP + protein L-histidine = ADP + protein N-phospho-L-histidine.</text>
        <dbReference type="EC" id="2.7.13.3"/>
    </reaction>
</comment>
<dbReference type="SUPFAM" id="SSF55874">
    <property type="entry name" value="ATPase domain of HSP90 chaperone/DNA topoisomerase II/histidine kinase"/>
    <property type="match status" value="1"/>
</dbReference>
<dbReference type="EMBL" id="LS483499">
    <property type="protein sequence ID" value="SQK75841.1"/>
    <property type="molecule type" value="Genomic_DNA"/>
</dbReference>
<sequence>MADAVYQGPGAGVEQDKLSSIFDPFVRVKSAQSGKGYGLGLAIVRKIILAHHGSVRAQNRPQGGLEIMLRLPHWGAGGSSR</sequence>
<proteinExistence type="predicted"/>
<dbReference type="InterPro" id="IPR036890">
    <property type="entry name" value="HATPase_C_sf"/>
</dbReference>